<reference evidence="6 7" key="1">
    <citation type="submission" date="2023-03" db="EMBL/GenBank/DDBJ databases">
        <title>High-quality genome of Scylla paramamosain provides insights in environmental adaptation.</title>
        <authorList>
            <person name="Zhang L."/>
        </authorList>
    </citation>
    <scope>NUCLEOTIDE SEQUENCE [LARGE SCALE GENOMIC DNA]</scope>
    <source>
        <strain evidence="6">LZ_2023a</strain>
        <tissue evidence="6">Muscle</tissue>
    </source>
</reference>
<feature type="compositionally biased region" description="Pro residues" evidence="4">
    <location>
        <begin position="185"/>
        <end position="194"/>
    </location>
</feature>
<dbReference type="SMART" id="SM00297">
    <property type="entry name" value="BROMO"/>
    <property type="match status" value="1"/>
</dbReference>
<dbReference type="AlphaFoldDB" id="A0AAW0T507"/>
<evidence type="ECO:0000256" key="2">
    <source>
        <dbReference type="ARBA" id="ARBA00023117"/>
    </source>
</evidence>
<feature type="domain" description="Bromo" evidence="5">
    <location>
        <begin position="68"/>
        <end position="140"/>
    </location>
</feature>
<dbReference type="PROSITE" id="PS00633">
    <property type="entry name" value="BROMODOMAIN_1"/>
    <property type="match status" value="1"/>
</dbReference>
<feature type="region of interest" description="Disordered" evidence="4">
    <location>
        <begin position="163"/>
        <end position="202"/>
    </location>
</feature>
<dbReference type="InterPro" id="IPR036427">
    <property type="entry name" value="Bromodomain-like_sf"/>
</dbReference>
<dbReference type="Gene3D" id="1.20.920.10">
    <property type="entry name" value="Bromodomain-like"/>
    <property type="match status" value="1"/>
</dbReference>
<dbReference type="GO" id="GO:0005634">
    <property type="term" value="C:nucleus"/>
    <property type="evidence" value="ECO:0007669"/>
    <property type="project" value="TreeGrafter"/>
</dbReference>
<protein>
    <recommendedName>
        <fullName evidence="5">Bromo domain-containing protein</fullName>
    </recommendedName>
</protein>
<keyword evidence="7" id="KW-1185">Reference proteome</keyword>
<comment type="caution">
    <text evidence="6">The sequence shown here is derived from an EMBL/GenBank/DDBJ whole genome shotgun (WGS) entry which is preliminary data.</text>
</comment>
<dbReference type="PANTHER" id="PTHR22880">
    <property type="entry name" value="FALZ-RELATED BROMODOMAIN-CONTAINING PROTEINS"/>
    <property type="match status" value="1"/>
</dbReference>
<proteinExistence type="predicted"/>
<dbReference type="PRINTS" id="PR00503">
    <property type="entry name" value="BROMODOMAIN"/>
</dbReference>
<evidence type="ECO:0000313" key="7">
    <source>
        <dbReference type="Proteomes" id="UP001487740"/>
    </source>
</evidence>
<dbReference type="Proteomes" id="UP001487740">
    <property type="component" value="Unassembled WGS sequence"/>
</dbReference>
<feature type="compositionally biased region" description="Basic and acidic residues" evidence="4">
    <location>
        <begin position="312"/>
        <end position="334"/>
    </location>
</feature>
<dbReference type="EMBL" id="JARAKH010000039">
    <property type="protein sequence ID" value="KAK8382343.1"/>
    <property type="molecule type" value="Genomic_DNA"/>
</dbReference>
<accession>A0AAW0T507</accession>
<dbReference type="InterPro" id="IPR050935">
    <property type="entry name" value="Bromo_chromatin_reader"/>
</dbReference>
<dbReference type="GO" id="GO:0006338">
    <property type="term" value="P:chromatin remodeling"/>
    <property type="evidence" value="ECO:0007669"/>
    <property type="project" value="TreeGrafter"/>
</dbReference>
<sequence length="340" mass="36748">MEETNGGGMQVDSPPKVGGTVEPPPREEPIIDPINDIVQPPFTPPSHRPGRVTNQLQYIQKQVMKTVWKHQFAWPFHQPVDAMKLNLPDYHKIIKHPMDLGTIKKRLENKYYWSAKECIQDFNTLFTNCYVYNKPGEDVVFMAQGLEKIFLRKVAAMPKDEIEVEDATSKGGKGRKGRTPAVPGTKPPRPPSVPSAPSVTAPSTVPVVTAPPVMNAVTVGGVTSASSPALSNSLSSPPTATTMGSSQLPLPLRVSTPPTTTTVLGSTAQPTVPAPASTNSFPPKGIKRKADAMNPMIGNSNLDAFSPGLGEKMGKISSRRESGRQIKKVNKDLPDSQFVE</sequence>
<evidence type="ECO:0000313" key="6">
    <source>
        <dbReference type="EMBL" id="KAK8382343.1"/>
    </source>
</evidence>
<dbReference type="GO" id="GO:0006355">
    <property type="term" value="P:regulation of DNA-templated transcription"/>
    <property type="evidence" value="ECO:0007669"/>
    <property type="project" value="TreeGrafter"/>
</dbReference>
<feature type="region of interest" description="Disordered" evidence="4">
    <location>
        <begin position="1"/>
        <end position="51"/>
    </location>
</feature>
<dbReference type="FunFam" id="1.20.920.10:FF:000002">
    <property type="entry name" value="Bromodomain-containing protein 4"/>
    <property type="match status" value="1"/>
</dbReference>
<dbReference type="InterPro" id="IPR043508">
    <property type="entry name" value="Bromo_Brdt_I"/>
</dbReference>
<keyword evidence="1" id="KW-0677">Repeat</keyword>
<dbReference type="PANTHER" id="PTHR22880:SF225">
    <property type="entry name" value="BROMODOMAIN-CONTAINING PROTEIN BET-1-RELATED"/>
    <property type="match status" value="1"/>
</dbReference>
<feature type="compositionally biased region" description="Low complexity" evidence="4">
    <location>
        <begin position="223"/>
        <end position="267"/>
    </location>
</feature>
<evidence type="ECO:0000259" key="5">
    <source>
        <dbReference type="PROSITE" id="PS50014"/>
    </source>
</evidence>
<organism evidence="6 7">
    <name type="scientific">Scylla paramamosain</name>
    <name type="common">Mud crab</name>
    <dbReference type="NCBI Taxonomy" id="85552"/>
    <lineage>
        <taxon>Eukaryota</taxon>
        <taxon>Metazoa</taxon>
        <taxon>Ecdysozoa</taxon>
        <taxon>Arthropoda</taxon>
        <taxon>Crustacea</taxon>
        <taxon>Multicrustacea</taxon>
        <taxon>Malacostraca</taxon>
        <taxon>Eumalacostraca</taxon>
        <taxon>Eucarida</taxon>
        <taxon>Decapoda</taxon>
        <taxon>Pleocyemata</taxon>
        <taxon>Brachyura</taxon>
        <taxon>Eubrachyura</taxon>
        <taxon>Portunoidea</taxon>
        <taxon>Portunidae</taxon>
        <taxon>Portuninae</taxon>
        <taxon>Scylla</taxon>
    </lineage>
</organism>
<evidence type="ECO:0000256" key="1">
    <source>
        <dbReference type="ARBA" id="ARBA00022737"/>
    </source>
</evidence>
<dbReference type="CDD" id="cd05497">
    <property type="entry name" value="Bromo_Brdt_I_like"/>
    <property type="match status" value="1"/>
</dbReference>
<evidence type="ECO:0000256" key="4">
    <source>
        <dbReference type="SAM" id="MobiDB-lite"/>
    </source>
</evidence>
<dbReference type="InterPro" id="IPR018359">
    <property type="entry name" value="Bromodomain_CS"/>
</dbReference>
<name>A0AAW0T507_SCYPA</name>
<dbReference type="SUPFAM" id="SSF47370">
    <property type="entry name" value="Bromodomain"/>
    <property type="match status" value="1"/>
</dbReference>
<evidence type="ECO:0000256" key="3">
    <source>
        <dbReference type="PROSITE-ProRule" id="PRU00035"/>
    </source>
</evidence>
<dbReference type="PROSITE" id="PS50014">
    <property type="entry name" value="BROMODOMAIN_2"/>
    <property type="match status" value="1"/>
</dbReference>
<dbReference type="GO" id="GO:0000785">
    <property type="term" value="C:chromatin"/>
    <property type="evidence" value="ECO:0007669"/>
    <property type="project" value="TreeGrafter"/>
</dbReference>
<dbReference type="Pfam" id="PF00439">
    <property type="entry name" value="Bromodomain"/>
    <property type="match status" value="1"/>
</dbReference>
<feature type="region of interest" description="Disordered" evidence="4">
    <location>
        <begin position="223"/>
        <end position="340"/>
    </location>
</feature>
<keyword evidence="2 3" id="KW-0103">Bromodomain</keyword>
<gene>
    <name evidence="6" type="ORF">O3P69_015339</name>
</gene>
<dbReference type="InterPro" id="IPR001487">
    <property type="entry name" value="Bromodomain"/>
</dbReference>